<evidence type="ECO:0000313" key="2">
    <source>
        <dbReference type="Proteomes" id="UP001501102"/>
    </source>
</evidence>
<protein>
    <submittedName>
        <fullName evidence="1">Uncharacterized protein</fullName>
    </submittedName>
</protein>
<keyword evidence="2" id="KW-1185">Reference proteome</keyword>
<accession>A0ABN3WIA9</accession>
<sequence length="85" mass="8505">MPASHPTYARLGEAVKRGMVATAVLVAVTGALAPGTAVAEPMVTATAAEGIGTTEAQRIAAAGLVGLDPTPDVLLLSDYSFIRAL</sequence>
<gene>
    <name evidence="1" type="ORF">GCM10020221_07460</name>
</gene>
<dbReference type="Proteomes" id="UP001501102">
    <property type="component" value="Unassembled WGS sequence"/>
</dbReference>
<evidence type="ECO:0000313" key="1">
    <source>
        <dbReference type="EMBL" id="GAA2914250.1"/>
    </source>
</evidence>
<organism evidence="1 2">
    <name type="scientific">Streptomyces thioluteus</name>
    <dbReference type="NCBI Taxonomy" id="66431"/>
    <lineage>
        <taxon>Bacteria</taxon>
        <taxon>Bacillati</taxon>
        <taxon>Actinomycetota</taxon>
        <taxon>Actinomycetes</taxon>
        <taxon>Kitasatosporales</taxon>
        <taxon>Streptomycetaceae</taxon>
        <taxon>Streptomyces</taxon>
    </lineage>
</organism>
<comment type="caution">
    <text evidence="1">The sequence shown here is derived from an EMBL/GenBank/DDBJ whole genome shotgun (WGS) entry which is preliminary data.</text>
</comment>
<proteinExistence type="predicted"/>
<name>A0ABN3WIA9_STRTU</name>
<reference evidence="1 2" key="1">
    <citation type="journal article" date="2019" name="Int. J. Syst. Evol. Microbiol.">
        <title>The Global Catalogue of Microorganisms (GCM) 10K type strain sequencing project: providing services to taxonomists for standard genome sequencing and annotation.</title>
        <authorList>
            <consortium name="The Broad Institute Genomics Platform"/>
            <consortium name="The Broad Institute Genome Sequencing Center for Infectious Disease"/>
            <person name="Wu L."/>
            <person name="Ma J."/>
        </authorList>
    </citation>
    <scope>NUCLEOTIDE SEQUENCE [LARGE SCALE GENOMIC DNA]</scope>
    <source>
        <strain evidence="1 2">JCM 4087</strain>
    </source>
</reference>
<dbReference type="EMBL" id="BAAAXZ010000028">
    <property type="protein sequence ID" value="GAA2914250.1"/>
    <property type="molecule type" value="Genomic_DNA"/>
</dbReference>